<dbReference type="EMBL" id="NAJO01000018">
    <property type="protein sequence ID" value="OQO05837.1"/>
    <property type="molecule type" value="Genomic_DNA"/>
</dbReference>
<reference evidence="3" key="1">
    <citation type="submission" date="2017-03" db="EMBL/GenBank/DDBJ databases">
        <title>Genomes of endolithic fungi from Antarctica.</title>
        <authorList>
            <person name="Coleine C."/>
            <person name="Masonjones S."/>
            <person name="Stajich J.E."/>
        </authorList>
    </citation>
    <scope>NUCLEOTIDE SEQUENCE [LARGE SCALE GENOMIC DNA]</scope>
    <source>
        <strain evidence="3">CCFEE 5527</strain>
    </source>
</reference>
<feature type="compositionally biased region" description="Polar residues" evidence="1">
    <location>
        <begin position="9"/>
        <end position="24"/>
    </location>
</feature>
<feature type="compositionally biased region" description="Polar residues" evidence="1">
    <location>
        <begin position="329"/>
        <end position="344"/>
    </location>
</feature>
<dbReference type="Proteomes" id="UP000192596">
    <property type="component" value="Unassembled WGS sequence"/>
</dbReference>
<comment type="caution">
    <text evidence="2">The sequence shown here is derived from an EMBL/GenBank/DDBJ whole genome shotgun (WGS) entry which is preliminary data.</text>
</comment>
<feature type="compositionally biased region" description="Basic residues" evidence="1">
    <location>
        <begin position="273"/>
        <end position="287"/>
    </location>
</feature>
<accession>A0A1V8T342</accession>
<keyword evidence="3" id="KW-1185">Reference proteome</keyword>
<sequence>MASKIAPDLSTTFLPPSPHPTNFSTPHRHHHHHRPTPNFPPKAFYDLTPADFAHLAPLFVSVSNTNLDATFLQDRILRLPSHLQAHGLRRLSSLCSMHNHLAPAPVASLLGMLRAEIEGKLVRVWLPLVEQANISAFKVELVNIALHLSALWLGPEGFRAKYGMEPRLQSLSRSERGCAACVLTAVGLGGLGTLLAHSSIIIGGIEERWWPKSSRARWCESWVWTAAKDGQGEQAVDLMFKVARAMGDARLRAERGLGALDEGGFEIVSPADKKRKRTPPVPRRPKRISGGSGFVTDLKTDSEAESEVEEGSSSEGEVLLRPGPGRQPRITSSIYSRPTSTPPQLATPRPEESDQVDDILTLYRRSTIFPANFHPTYLLPFNVGKELPALPLTPPQSVIKRKPVPARATASLSHSLASAVTTSPALSSRPSIRRKPVPAPSTPPQYAAPEGPSTTVPARKPLPSEVWASLGSLRTVARKRRKLGE</sequence>
<feature type="region of interest" description="Disordered" evidence="1">
    <location>
        <begin position="270"/>
        <end position="354"/>
    </location>
</feature>
<evidence type="ECO:0000313" key="2">
    <source>
        <dbReference type="EMBL" id="OQO05837.1"/>
    </source>
</evidence>
<feature type="region of interest" description="Disordered" evidence="1">
    <location>
        <begin position="1"/>
        <end position="37"/>
    </location>
</feature>
<feature type="compositionally biased region" description="Basic residues" evidence="1">
    <location>
        <begin position="26"/>
        <end position="35"/>
    </location>
</feature>
<evidence type="ECO:0000313" key="3">
    <source>
        <dbReference type="Proteomes" id="UP000192596"/>
    </source>
</evidence>
<feature type="compositionally biased region" description="Acidic residues" evidence="1">
    <location>
        <begin position="303"/>
        <end position="312"/>
    </location>
</feature>
<protein>
    <submittedName>
        <fullName evidence="2">Uncharacterized protein</fullName>
    </submittedName>
</protein>
<feature type="compositionally biased region" description="Low complexity" evidence="1">
    <location>
        <begin position="414"/>
        <end position="423"/>
    </location>
</feature>
<dbReference type="InParanoid" id="A0A1V8T342"/>
<evidence type="ECO:0000256" key="1">
    <source>
        <dbReference type="SAM" id="MobiDB-lite"/>
    </source>
</evidence>
<dbReference type="AlphaFoldDB" id="A0A1V8T342"/>
<name>A0A1V8T342_9PEZI</name>
<organism evidence="2 3">
    <name type="scientific">Cryoendolithus antarcticus</name>
    <dbReference type="NCBI Taxonomy" id="1507870"/>
    <lineage>
        <taxon>Eukaryota</taxon>
        <taxon>Fungi</taxon>
        <taxon>Dikarya</taxon>
        <taxon>Ascomycota</taxon>
        <taxon>Pezizomycotina</taxon>
        <taxon>Dothideomycetes</taxon>
        <taxon>Dothideomycetidae</taxon>
        <taxon>Cladosporiales</taxon>
        <taxon>Cladosporiaceae</taxon>
        <taxon>Cryoendolithus</taxon>
    </lineage>
</organism>
<gene>
    <name evidence="2" type="ORF">B0A48_09932</name>
</gene>
<proteinExistence type="predicted"/>
<dbReference type="STRING" id="1507870.A0A1V8T342"/>
<feature type="region of interest" description="Disordered" evidence="1">
    <location>
        <begin position="414"/>
        <end position="463"/>
    </location>
</feature>